<dbReference type="InterPro" id="IPR013022">
    <property type="entry name" value="Xyl_isomerase-like_TIM-brl"/>
</dbReference>
<accession>A0ABY5HIV0</accession>
<name>A0ABY5HIV0_9GAMM</name>
<evidence type="ECO:0000313" key="2">
    <source>
        <dbReference type="EMBL" id="UTW11207.1"/>
    </source>
</evidence>
<dbReference type="InterPro" id="IPR036237">
    <property type="entry name" value="Xyl_isomerase-like_sf"/>
</dbReference>
<evidence type="ECO:0000313" key="3">
    <source>
        <dbReference type="Proteomes" id="UP001058461"/>
    </source>
</evidence>
<feature type="domain" description="Xylose isomerase-like TIM barrel" evidence="1">
    <location>
        <begin position="29"/>
        <end position="293"/>
    </location>
</feature>
<dbReference type="EMBL" id="CP073347">
    <property type="protein sequence ID" value="UTW11207.1"/>
    <property type="molecule type" value="Genomic_DNA"/>
</dbReference>
<dbReference type="SUPFAM" id="SSF51658">
    <property type="entry name" value="Xylose isomerase-like"/>
    <property type="match status" value="1"/>
</dbReference>
<dbReference type="Gene3D" id="3.20.20.150">
    <property type="entry name" value="Divalent-metal-dependent TIM barrel enzymes"/>
    <property type="match status" value="1"/>
</dbReference>
<evidence type="ECO:0000259" key="1">
    <source>
        <dbReference type="Pfam" id="PF01261"/>
    </source>
</evidence>
<dbReference type="Proteomes" id="UP001058461">
    <property type="component" value="Chromosome"/>
</dbReference>
<dbReference type="PANTHER" id="PTHR12110">
    <property type="entry name" value="HYDROXYPYRUVATE ISOMERASE"/>
    <property type="match status" value="1"/>
</dbReference>
<sequence length="299" mass="33649">MQLRLSNAPCSWGIEFADNPSNPKWNLVLDEIAQAGYKATELGPLNYFPTDVQQLKAELAQRDLQLIAGTIFKHLHDPSRRQEILDYTHATCKVLQPQNAKYMVVIDHVSSPRTDQAGQILTADRLPPEQWQGMMQTINELSRICQDEYGIIPVLHPHAGTYIEYRDEIDRAMNDLDESIVKLCIDSGHCTYAGINPSELIRTYAERVKYLHFKDINGKVLEQVVAKGTDFYTAIGQGVFCPLGQGSVDFQQLRQTLIDLAFDGWVTVEQDVDPAALNNSSLENARQSLSFIQDTVLRG</sequence>
<dbReference type="InterPro" id="IPR050312">
    <property type="entry name" value="IolE/XylAMocC-like"/>
</dbReference>
<gene>
    <name evidence="2" type="ORF">KDW95_18330</name>
</gene>
<reference evidence="2" key="1">
    <citation type="submission" date="2021-04" db="EMBL/GenBank/DDBJ databases">
        <title>Oceanospirillales bacteria with DddD are important DMSP degraders in coastal seawater.</title>
        <authorList>
            <person name="Liu J."/>
        </authorList>
    </citation>
    <scope>NUCLEOTIDE SEQUENCE</scope>
    <source>
        <strain evidence="2">D13-1</strain>
    </source>
</reference>
<proteinExistence type="predicted"/>
<dbReference type="PANTHER" id="PTHR12110:SF41">
    <property type="entry name" value="INOSOSE DEHYDRATASE"/>
    <property type="match status" value="1"/>
</dbReference>
<dbReference type="RefSeq" id="WP_255853245.1">
    <property type="nucleotide sequence ID" value="NZ_CP073347.1"/>
</dbReference>
<dbReference type="Pfam" id="PF01261">
    <property type="entry name" value="AP_endonuc_2"/>
    <property type="match status" value="1"/>
</dbReference>
<keyword evidence="3" id="KW-1185">Reference proteome</keyword>
<organism evidence="2 3">
    <name type="scientific">Marinobacterium rhizophilum</name>
    <dbReference type="NCBI Taxonomy" id="420402"/>
    <lineage>
        <taxon>Bacteria</taxon>
        <taxon>Pseudomonadati</taxon>
        <taxon>Pseudomonadota</taxon>
        <taxon>Gammaproteobacteria</taxon>
        <taxon>Oceanospirillales</taxon>
        <taxon>Oceanospirillaceae</taxon>
        <taxon>Marinobacterium</taxon>
    </lineage>
</organism>
<protein>
    <submittedName>
        <fullName evidence="2">TIM barrel protein</fullName>
    </submittedName>
</protein>